<dbReference type="Ensembl" id="ENSCLMT00005012539.1">
    <property type="protein sequence ID" value="ENSCLMP00005011665.1"/>
    <property type="gene ID" value="ENSCLMG00005006299.1"/>
</dbReference>
<dbReference type="GeneTree" id="ENSGT01020000230338"/>
<accession>A0A8C2X300</accession>
<dbReference type="InterPro" id="IPR033989">
    <property type="entry name" value="CD209-like_CTLD"/>
</dbReference>
<evidence type="ECO:0000313" key="5">
    <source>
        <dbReference type="Proteomes" id="UP000694565"/>
    </source>
</evidence>
<keyword evidence="2" id="KW-0472">Membrane</keyword>
<evidence type="ECO:0000256" key="1">
    <source>
        <dbReference type="ARBA" id="ARBA00022734"/>
    </source>
</evidence>
<evidence type="ECO:0000313" key="4">
    <source>
        <dbReference type="Ensembl" id="ENSCLMP00005011665.1"/>
    </source>
</evidence>
<keyword evidence="2" id="KW-0812">Transmembrane</keyword>
<dbReference type="SMART" id="SM00034">
    <property type="entry name" value="CLECT"/>
    <property type="match status" value="1"/>
</dbReference>
<dbReference type="SUPFAM" id="SSF56436">
    <property type="entry name" value="C-type lectin-like"/>
    <property type="match status" value="1"/>
</dbReference>
<dbReference type="AlphaFoldDB" id="A0A8C2X300"/>
<dbReference type="InterPro" id="IPR001304">
    <property type="entry name" value="C-type_lectin-like"/>
</dbReference>
<dbReference type="Pfam" id="PF00059">
    <property type="entry name" value="Lectin_C"/>
    <property type="match status" value="1"/>
</dbReference>
<dbReference type="InterPro" id="IPR016187">
    <property type="entry name" value="CTDL_fold"/>
</dbReference>
<feature type="domain" description="C-type lectin" evidence="3">
    <location>
        <begin position="134"/>
        <end position="248"/>
    </location>
</feature>
<reference evidence="4" key="1">
    <citation type="submission" date="2025-08" db="UniProtKB">
        <authorList>
            <consortium name="Ensembl"/>
        </authorList>
    </citation>
    <scope>IDENTIFICATION</scope>
</reference>
<feature type="transmembrane region" description="Helical" evidence="2">
    <location>
        <begin position="36"/>
        <end position="58"/>
    </location>
</feature>
<dbReference type="InterPro" id="IPR016186">
    <property type="entry name" value="C-type_lectin-like/link_sf"/>
</dbReference>
<evidence type="ECO:0000256" key="2">
    <source>
        <dbReference type="SAM" id="Phobius"/>
    </source>
</evidence>
<dbReference type="PANTHER" id="PTHR22803">
    <property type="entry name" value="MANNOSE, PHOSPHOLIPASE, LECTIN RECEPTOR RELATED"/>
    <property type="match status" value="1"/>
</dbReference>
<dbReference type="CDD" id="cd03590">
    <property type="entry name" value="CLECT_DC-SIGN_like"/>
    <property type="match status" value="1"/>
</dbReference>
<keyword evidence="2" id="KW-1133">Transmembrane helix</keyword>
<dbReference type="PROSITE" id="PS50041">
    <property type="entry name" value="C_TYPE_LECTIN_2"/>
    <property type="match status" value="1"/>
</dbReference>
<keyword evidence="1" id="KW-0430">Lectin</keyword>
<dbReference type="Proteomes" id="UP000694565">
    <property type="component" value="Unplaced"/>
</dbReference>
<dbReference type="Gene3D" id="3.10.100.10">
    <property type="entry name" value="Mannose-Binding Protein A, subunit A"/>
    <property type="match status" value="1"/>
</dbReference>
<reference evidence="4" key="2">
    <citation type="submission" date="2025-09" db="UniProtKB">
        <authorList>
            <consortium name="Ensembl"/>
        </authorList>
    </citation>
    <scope>IDENTIFICATION</scope>
</reference>
<sequence length="249" mass="28633">MSVTFSSKSRVVQEATVNLMASDNRSKYGWRPQLSVWWIGAAAACLGFLLLILILGVVAHNSKAIGHQDSKCENRISSLTADRDALRDERYQLKLDSINLTKEMEVLRDTLQEEVNRLNLSKKDEPCQEGWKTFNGKCYYFSTSGVTRSWESSRKYCKERGADLVIITTKEELNFVVQSYRVTWIGLSDREQENSWKWVDGSDLIDDGFWQVGEPNNHQNDEHCAEVSRSAKRFNDVPCERKFSWACEN</sequence>
<protein>
    <recommendedName>
        <fullName evidence="3">C-type lectin domain-containing protein</fullName>
    </recommendedName>
</protein>
<evidence type="ECO:0000259" key="3">
    <source>
        <dbReference type="PROSITE" id="PS50041"/>
    </source>
</evidence>
<dbReference type="GO" id="GO:0030246">
    <property type="term" value="F:carbohydrate binding"/>
    <property type="evidence" value="ECO:0007669"/>
    <property type="project" value="UniProtKB-KW"/>
</dbReference>
<keyword evidence="5" id="KW-1185">Reference proteome</keyword>
<organism evidence="4 5">
    <name type="scientific">Cyclopterus lumpus</name>
    <name type="common">Lumpsucker</name>
    <dbReference type="NCBI Taxonomy" id="8103"/>
    <lineage>
        <taxon>Eukaryota</taxon>
        <taxon>Metazoa</taxon>
        <taxon>Chordata</taxon>
        <taxon>Craniata</taxon>
        <taxon>Vertebrata</taxon>
        <taxon>Euteleostomi</taxon>
        <taxon>Actinopterygii</taxon>
        <taxon>Neopterygii</taxon>
        <taxon>Teleostei</taxon>
        <taxon>Neoteleostei</taxon>
        <taxon>Acanthomorphata</taxon>
        <taxon>Eupercaria</taxon>
        <taxon>Perciformes</taxon>
        <taxon>Cottioidei</taxon>
        <taxon>Cottales</taxon>
        <taxon>Cyclopteridae</taxon>
        <taxon>Cyclopterus</taxon>
    </lineage>
</organism>
<proteinExistence type="predicted"/>
<dbReference type="InterPro" id="IPR050111">
    <property type="entry name" value="C-type_lectin/snaclec_domain"/>
</dbReference>
<name>A0A8C2X300_CYCLU</name>